<dbReference type="Gene3D" id="3.30.160.70">
    <property type="entry name" value="Methylated DNA-protein cysteine methyltransferase domain"/>
    <property type="match status" value="1"/>
</dbReference>
<dbReference type="FunFam" id="1.10.10.10:FF:000214">
    <property type="entry name" value="Methylated-DNA--protein-cysteine methyltransferase"/>
    <property type="match status" value="1"/>
</dbReference>
<dbReference type="InterPro" id="IPR036388">
    <property type="entry name" value="WH-like_DNA-bd_sf"/>
</dbReference>
<keyword evidence="6" id="KW-0227">DNA damage</keyword>
<dbReference type="EC" id="2.1.1.63" evidence="3"/>
<comment type="catalytic activity">
    <reaction evidence="1">
        <text>a 4-O-methyl-thymidine in DNA + L-cysteinyl-[protein] = a thymidine in DNA + S-methyl-L-cysteinyl-[protein]</text>
        <dbReference type="Rhea" id="RHEA:53428"/>
        <dbReference type="Rhea" id="RHEA-COMP:10131"/>
        <dbReference type="Rhea" id="RHEA-COMP:10132"/>
        <dbReference type="Rhea" id="RHEA-COMP:13555"/>
        <dbReference type="Rhea" id="RHEA-COMP:13556"/>
        <dbReference type="ChEBI" id="CHEBI:29950"/>
        <dbReference type="ChEBI" id="CHEBI:82612"/>
        <dbReference type="ChEBI" id="CHEBI:137386"/>
        <dbReference type="ChEBI" id="CHEBI:137387"/>
        <dbReference type="EC" id="2.1.1.63"/>
    </reaction>
</comment>
<dbReference type="GO" id="GO:0003908">
    <property type="term" value="F:methylated-DNA-[protein]-cysteine S-methyltransferase activity"/>
    <property type="evidence" value="ECO:0007669"/>
    <property type="project" value="UniProtKB-EC"/>
</dbReference>
<dbReference type="EMBL" id="CAADGD010000086">
    <property type="protein sequence ID" value="VFK71904.1"/>
    <property type="molecule type" value="Genomic_DNA"/>
</dbReference>
<keyword evidence="7" id="KW-0234">DNA repair</keyword>
<evidence type="ECO:0000256" key="1">
    <source>
        <dbReference type="ARBA" id="ARBA00001286"/>
    </source>
</evidence>
<evidence type="ECO:0000256" key="5">
    <source>
        <dbReference type="ARBA" id="ARBA00022679"/>
    </source>
</evidence>
<evidence type="ECO:0000256" key="6">
    <source>
        <dbReference type="ARBA" id="ARBA00022763"/>
    </source>
</evidence>
<evidence type="ECO:0000313" key="10">
    <source>
        <dbReference type="EMBL" id="VFK66276.1"/>
    </source>
</evidence>
<dbReference type="Gene3D" id="1.10.10.10">
    <property type="entry name" value="Winged helix-like DNA-binding domain superfamily/Winged helix DNA-binding domain"/>
    <property type="match status" value="1"/>
</dbReference>
<dbReference type="PANTHER" id="PTHR10815">
    <property type="entry name" value="METHYLATED-DNA--PROTEIN-CYSTEINE METHYLTRANSFERASE"/>
    <property type="match status" value="1"/>
</dbReference>
<dbReference type="GO" id="GO:0032259">
    <property type="term" value="P:methylation"/>
    <property type="evidence" value="ECO:0007669"/>
    <property type="project" value="UniProtKB-KW"/>
</dbReference>
<dbReference type="SUPFAM" id="SSF46767">
    <property type="entry name" value="Methylated DNA-protein cysteine methyltransferase, C-terminal domain"/>
    <property type="match status" value="1"/>
</dbReference>
<dbReference type="NCBIfam" id="TIGR00589">
    <property type="entry name" value="ogt"/>
    <property type="match status" value="1"/>
</dbReference>
<sequence>MMHSVTMPSPVGALGLRVSKDRLLCKLELLPRGCGTVTNRSTEDSVLSDAIRQLGGYFEDPGWRFQLPLAPSGTPFQQRVWQTLQSIPAGETMRYGALAARLGTSARAVGNACRENPIPIIIPCHRVVGARGPGGFMGSRAGKPLAIKKWLLTHESLHGRRKESGISYTKDY</sequence>
<dbReference type="PROSITE" id="PS00374">
    <property type="entry name" value="MGMT"/>
    <property type="match status" value="1"/>
</dbReference>
<evidence type="ECO:0000256" key="4">
    <source>
        <dbReference type="ARBA" id="ARBA00022603"/>
    </source>
</evidence>
<keyword evidence="4 11" id="KW-0489">Methyltransferase</keyword>
<reference evidence="11" key="1">
    <citation type="submission" date="2019-02" db="EMBL/GenBank/DDBJ databases">
        <authorList>
            <person name="Gruber-Vodicka R. H."/>
            <person name="Seah K. B. B."/>
        </authorList>
    </citation>
    <scope>NUCLEOTIDE SEQUENCE</scope>
    <source>
        <strain evidence="11">BECK_BY19</strain>
        <strain evidence="10">BECK_BY8</strain>
    </source>
</reference>
<dbReference type="PANTHER" id="PTHR10815:SF13">
    <property type="entry name" value="METHYLATED-DNA--PROTEIN-CYSTEINE METHYLTRANSFERASE"/>
    <property type="match status" value="1"/>
</dbReference>
<evidence type="ECO:0000256" key="3">
    <source>
        <dbReference type="ARBA" id="ARBA00011918"/>
    </source>
</evidence>
<evidence type="ECO:0000313" key="11">
    <source>
        <dbReference type="EMBL" id="VFK71904.1"/>
    </source>
</evidence>
<proteinExistence type="inferred from homology"/>
<dbReference type="CDD" id="cd06445">
    <property type="entry name" value="ATase"/>
    <property type="match status" value="1"/>
</dbReference>
<comment type="similarity">
    <text evidence="2">Belongs to the MGMT family.</text>
</comment>
<dbReference type="SUPFAM" id="SSF53155">
    <property type="entry name" value="Methylated DNA-protein cysteine methyltransferase domain"/>
    <property type="match status" value="1"/>
</dbReference>
<gene>
    <name evidence="10" type="ORF">BECKUNK1418G_GA0071005_108517</name>
    <name evidence="11" type="ORF">BECKUNK1418H_GA0071006_108617</name>
</gene>
<dbReference type="AlphaFoldDB" id="A0A451B0V6"/>
<comment type="catalytic activity">
    <reaction evidence="8">
        <text>a 6-O-methyl-2'-deoxyguanosine in DNA + L-cysteinyl-[protein] = S-methyl-L-cysteinyl-[protein] + a 2'-deoxyguanosine in DNA</text>
        <dbReference type="Rhea" id="RHEA:24000"/>
        <dbReference type="Rhea" id="RHEA-COMP:10131"/>
        <dbReference type="Rhea" id="RHEA-COMP:10132"/>
        <dbReference type="Rhea" id="RHEA-COMP:11367"/>
        <dbReference type="Rhea" id="RHEA-COMP:11368"/>
        <dbReference type="ChEBI" id="CHEBI:29950"/>
        <dbReference type="ChEBI" id="CHEBI:82612"/>
        <dbReference type="ChEBI" id="CHEBI:85445"/>
        <dbReference type="ChEBI" id="CHEBI:85448"/>
        <dbReference type="EC" id="2.1.1.63"/>
    </reaction>
</comment>
<feature type="domain" description="Methylated-DNA-[protein]-cysteine S-methyltransferase DNA binding" evidence="9">
    <location>
        <begin position="75"/>
        <end position="156"/>
    </location>
</feature>
<protein>
    <recommendedName>
        <fullName evidence="3">methylated-DNA--[protein]-cysteine S-methyltransferase</fullName>
        <ecNumber evidence="3">2.1.1.63</ecNumber>
    </recommendedName>
</protein>
<dbReference type="EMBL" id="CAADFZ010000085">
    <property type="protein sequence ID" value="VFK66276.1"/>
    <property type="molecule type" value="Genomic_DNA"/>
</dbReference>
<evidence type="ECO:0000256" key="2">
    <source>
        <dbReference type="ARBA" id="ARBA00008711"/>
    </source>
</evidence>
<dbReference type="InterPro" id="IPR036631">
    <property type="entry name" value="MGMT_N_sf"/>
</dbReference>
<keyword evidence="5 11" id="KW-0808">Transferase</keyword>
<dbReference type="GO" id="GO:0006281">
    <property type="term" value="P:DNA repair"/>
    <property type="evidence" value="ECO:0007669"/>
    <property type="project" value="UniProtKB-KW"/>
</dbReference>
<evidence type="ECO:0000259" key="9">
    <source>
        <dbReference type="Pfam" id="PF01035"/>
    </source>
</evidence>
<dbReference type="InterPro" id="IPR036217">
    <property type="entry name" value="MethylDNA_cys_MeTrfase_DNAb"/>
</dbReference>
<accession>A0A451B0V6</accession>
<dbReference type="InterPro" id="IPR001497">
    <property type="entry name" value="MethylDNA_cys_MeTrfase_AS"/>
</dbReference>
<name>A0A451B0V6_9GAMM</name>
<dbReference type="Pfam" id="PF01035">
    <property type="entry name" value="DNA_binding_1"/>
    <property type="match status" value="1"/>
</dbReference>
<organism evidence="11">
    <name type="scientific">Candidatus Kentrum sp. UNK</name>
    <dbReference type="NCBI Taxonomy" id="2126344"/>
    <lineage>
        <taxon>Bacteria</taxon>
        <taxon>Pseudomonadati</taxon>
        <taxon>Pseudomonadota</taxon>
        <taxon>Gammaproteobacteria</taxon>
        <taxon>Candidatus Kentrum</taxon>
    </lineage>
</organism>
<dbReference type="InterPro" id="IPR014048">
    <property type="entry name" value="MethylDNA_cys_MeTrfase_DNA-bd"/>
</dbReference>
<evidence type="ECO:0000256" key="7">
    <source>
        <dbReference type="ARBA" id="ARBA00023204"/>
    </source>
</evidence>
<evidence type="ECO:0000256" key="8">
    <source>
        <dbReference type="ARBA" id="ARBA00049348"/>
    </source>
</evidence>